<proteinExistence type="predicted"/>
<gene>
    <name evidence="2" type="ORF">EYF80_047780</name>
</gene>
<evidence type="ECO:0000256" key="1">
    <source>
        <dbReference type="SAM" id="MobiDB-lite"/>
    </source>
</evidence>
<evidence type="ECO:0000313" key="2">
    <source>
        <dbReference type="EMBL" id="TNN42057.1"/>
    </source>
</evidence>
<dbReference type="Proteomes" id="UP000314294">
    <property type="component" value="Unassembled WGS sequence"/>
</dbReference>
<name>A0A4Z2FLD4_9TELE</name>
<comment type="caution">
    <text evidence="2">The sequence shown here is derived from an EMBL/GenBank/DDBJ whole genome shotgun (WGS) entry which is preliminary data.</text>
</comment>
<dbReference type="EMBL" id="SRLO01001064">
    <property type="protein sequence ID" value="TNN42057.1"/>
    <property type="molecule type" value="Genomic_DNA"/>
</dbReference>
<evidence type="ECO:0000313" key="3">
    <source>
        <dbReference type="Proteomes" id="UP000314294"/>
    </source>
</evidence>
<reference evidence="2 3" key="1">
    <citation type="submission" date="2019-03" db="EMBL/GenBank/DDBJ databases">
        <title>First draft genome of Liparis tanakae, snailfish: a comprehensive survey of snailfish specific genes.</title>
        <authorList>
            <person name="Kim W."/>
            <person name="Song I."/>
            <person name="Jeong J.-H."/>
            <person name="Kim D."/>
            <person name="Kim S."/>
            <person name="Ryu S."/>
            <person name="Song J.Y."/>
            <person name="Lee S.K."/>
        </authorList>
    </citation>
    <scope>NUCLEOTIDE SEQUENCE [LARGE SCALE GENOMIC DNA]</scope>
    <source>
        <tissue evidence="2">Muscle</tissue>
    </source>
</reference>
<organism evidence="2 3">
    <name type="scientific">Liparis tanakae</name>
    <name type="common">Tanaka's snailfish</name>
    <dbReference type="NCBI Taxonomy" id="230148"/>
    <lineage>
        <taxon>Eukaryota</taxon>
        <taxon>Metazoa</taxon>
        <taxon>Chordata</taxon>
        <taxon>Craniata</taxon>
        <taxon>Vertebrata</taxon>
        <taxon>Euteleostomi</taxon>
        <taxon>Actinopterygii</taxon>
        <taxon>Neopterygii</taxon>
        <taxon>Teleostei</taxon>
        <taxon>Neoteleostei</taxon>
        <taxon>Acanthomorphata</taxon>
        <taxon>Eupercaria</taxon>
        <taxon>Perciformes</taxon>
        <taxon>Cottioidei</taxon>
        <taxon>Cottales</taxon>
        <taxon>Liparidae</taxon>
        <taxon>Liparis</taxon>
    </lineage>
</organism>
<sequence length="157" mass="17215">MSTGQGNGIGALGELRHNGGSREPYWFHCQRPSSCKEVSPQTPLSSTNPSSYTATPRRMIHRHAAAGGYVRPASAEVSLSCRSSTLTINLYHGTDGVMKILIYCTDLTPYFSATVGYDIHTGNPSCSIHAGSLWIVIKSERLRFRYLVEPYTSLSLM</sequence>
<accession>A0A4Z2FLD4</accession>
<protein>
    <submittedName>
        <fullName evidence="2">Uncharacterized protein</fullName>
    </submittedName>
</protein>
<keyword evidence="3" id="KW-1185">Reference proteome</keyword>
<feature type="compositionally biased region" description="Polar residues" evidence="1">
    <location>
        <begin position="39"/>
        <end position="54"/>
    </location>
</feature>
<feature type="region of interest" description="Disordered" evidence="1">
    <location>
        <begin position="37"/>
        <end position="56"/>
    </location>
</feature>
<dbReference type="AlphaFoldDB" id="A0A4Z2FLD4"/>